<dbReference type="GO" id="GO:0016020">
    <property type="term" value="C:membrane"/>
    <property type="evidence" value="ECO:0007669"/>
    <property type="project" value="UniProtKB-SubCell"/>
</dbReference>
<feature type="domain" description="Wax synthase" evidence="9">
    <location>
        <begin position="260"/>
        <end position="339"/>
    </location>
</feature>
<evidence type="ECO:0000259" key="9">
    <source>
        <dbReference type="Pfam" id="PF13813"/>
    </source>
</evidence>
<keyword evidence="5 8" id="KW-0812">Transmembrane</keyword>
<proteinExistence type="inferred from homology"/>
<feature type="transmembrane region" description="Helical" evidence="8">
    <location>
        <begin position="83"/>
        <end position="101"/>
    </location>
</feature>
<keyword evidence="4" id="KW-0808">Transferase</keyword>
<dbReference type="OrthoDB" id="1077582at2759"/>
<name>A0A4R0RFD4_9APHY</name>
<dbReference type="GO" id="GO:0006629">
    <property type="term" value="P:lipid metabolic process"/>
    <property type="evidence" value="ECO:0007669"/>
    <property type="project" value="InterPro"/>
</dbReference>
<dbReference type="PANTHER" id="PTHR31595">
    <property type="entry name" value="LONG-CHAIN-ALCOHOL O-FATTY-ACYLTRANSFERASE 3-RELATED"/>
    <property type="match status" value="1"/>
</dbReference>
<comment type="similarity">
    <text evidence="3">Belongs to the wax synthase family.</text>
</comment>
<dbReference type="AlphaFoldDB" id="A0A4R0RFD4"/>
<evidence type="ECO:0000256" key="2">
    <source>
        <dbReference type="ARBA" id="ARBA00005179"/>
    </source>
</evidence>
<feature type="transmembrane region" description="Helical" evidence="8">
    <location>
        <begin position="365"/>
        <end position="383"/>
    </location>
</feature>
<keyword evidence="6 8" id="KW-1133">Transmembrane helix</keyword>
<feature type="transmembrane region" description="Helical" evidence="8">
    <location>
        <begin position="333"/>
        <end position="353"/>
    </location>
</feature>
<protein>
    <recommendedName>
        <fullName evidence="9">Wax synthase domain-containing protein</fullName>
    </recommendedName>
</protein>
<evidence type="ECO:0000313" key="10">
    <source>
        <dbReference type="EMBL" id="TCD66911.1"/>
    </source>
</evidence>
<feature type="transmembrane region" description="Helical" evidence="8">
    <location>
        <begin position="220"/>
        <end position="238"/>
    </location>
</feature>
<dbReference type="PANTHER" id="PTHR31595:SF57">
    <property type="entry name" value="OS04G0481900 PROTEIN"/>
    <property type="match status" value="1"/>
</dbReference>
<dbReference type="InterPro" id="IPR032805">
    <property type="entry name" value="Wax_synthase_dom"/>
</dbReference>
<evidence type="ECO:0000256" key="8">
    <source>
        <dbReference type="SAM" id="Phobius"/>
    </source>
</evidence>
<evidence type="ECO:0000256" key="6">
    <source>
        <dbReference type="ARBA" id="ARBA00022989"/>
    </source>
</evidence>
<sequence length="414" mass="46824">MSSWREIFDYLIPPPEDRITLAWGNAHRAFAYMAPVCLMSYLVRRRDTKVLRVALLPVILVMAVRGTFAYANETRPETILLNWMRGLACFAAIGLSIDCALSRTSRMKLGETPESLPPMFFLDKDYPQYARRRWPAWLADVTEMQLTFRGIGWNFGEGIYISPERRNLSRGPFLSSTFVTYIKGYLVIDGVQAFFRHAPGLGAPHGASIWDPSLPFVQRYAFGSFLHILIGIVIWFGLEMNYSLATLIGVGLFGQPPSAWPPVYGNPWKADSVHNFWAKQWHQILRRVFMVLGGIPGQWVAGRVGAVMGTFIASGLFHECGFYLVNRGMDHRVTVFFALQGIAILAEKIYFQWSGRRVGGWIGRLWTYMWILVIGQICTDAWLSRGLGHTVFIPTPISPAEHIIIPLGKKLLCS</sequence>
<dbReference type="InterPro" id="IPR044851">
    <property type="entry name" value="Wax_synthase"/>
</dbReference>
<evidence type="ECO:0000256" key="7">
    <source>
        <dbReference type="ARBA" id="ARBA00023136"/>
    </source>
</evidence>
<dbReference type="GO" id="GO:0008374">
    <property type="term" value="F:O-acyltransferase activity"/>
    <property type="evidence" value="ECO:0007669"/>
    <property type="project" value="InterPro"/>
</dbReference>
<evidence type="ECO:0000313" key="11">
    <source>
        <dbReference type="Proteomes" id="UP000292702"/>
    </source>
</evidence>
<gene>
    <name evidence="10" type="ORF">EIP91_000750</name>
</gene>
<keyword evidence="11" id="KW-1185">Reference proteome</keyword>
<keyword evidence="7 8" id="KW-0472">Membrane</keyword>
<dbReference type="EMBL" id="RWJN01000117">
    <property type="protein sequence ID" value="TCD66911.1"/>
    <property type="molecule type" value="Genomic_DNA"/>
</dbReference>
<dbReference type="STRING" id="92696.A0A4R0RFD4"/>
<evidence type="ECO:0000256" key="1">
    <source>
        <dbReference type="ARBA" id="ARBA00004141"/>
    </source>
</evidence>
<comment type="caution">
    <text evidence="10">The sequence shown here is derived from an EMBL/GenBank/DDBJ whole genome shotgun (WGS) entry which is preliminary data.</text>
</comment>
<feature type="transmembrane region" description="Helical" evidence="8">
    <location>
        <begin position="50"/>
        <end position="71"/>
    </location>
</feature>
<accession>A0A4R0RFD4</accession>
<evidence type="ECO:0000256" key="4">
    <source>
        <dbReference type="ARBA" id="ARBA00022679"/>
    </source>
</evidence>
<reference evidence="10 11" key="1">
    <citation type="submission" date="2018-11" db="EMBL/GenBank/DDBJ databases">
        <title>Genome assembly of Steccherinum ochraceum LE-BIN_3174, the white-rot fungus of the Steccherinaceae family (The Residual Polyporoid clade, Polyporales, Basidiomycota).</title>
        <authorList>
            <person name="Fedorova T.V."/>
            <person name="Glazunova O.A."/>
            <person name="Landesman E.O."/>
            <person name="Moiseenko K.V."/>
            <person name="Psurtseva N.V."/>
            <person name="Savinova O.S."/>
            <person name="Shakhova N.V."/>
            <person name="Tyazhelova T.V."/>
            <person name="Vasina D.V."/>
        </authorList>
    </citation>
    <scope>NUCLEOTIDE SEQUENCE [LARGE SCALE GENOMIC DNA]</scope>
    <source>
        <strain evidence="10 11">LE-BIN_3174</strain>
    </source>
</reference>
<evidence type="ECO:0000256" key="3">
    <source>
        <dbReference type="ARBA" id="ARBA00007282"/>
    </source>
</evidence>
<evidence type="ECO:0000256" key="5">
    <source>
        <dbReference type="ARBA" id="ARBA00022692"/>
    </source>
</evidence>
<organism evidence="10 11">
    <name type="scientific">Steccherinum ochraceum</name>
    <dbReference type="NCBI Taxonomy" id="92696"/>
    <lineage>
        <taxon>Eukaryota</taxon>
        <taxon>Fungi</taxon>
        <taxon>Dikarya</taxon>
        <taxon>Basidiomycota</taxon>
        <taxon>Agaricomycotina</taxon>
        <taxon>Agaricomycetes</taxon>
        <taxon>Polyporales</taxon>
        <taxon>Steccherinaceae</taxon>
        <taxon>Steccherinum</taxon>
    </lineage>
</organism>
<dbReference type="Proteomes" id="UP000292702">
    <property type="component" value="Unassembled WGS sequence"/>
</dbReference>
<comment type="subcellular location">
    <subcellularLocation>
        <location evidence="1">Membrane</location>
        <topology evidence="1">Multi-pass membrane protein</topology>
    </subcellularLocation>
</comment>
<dbReference type="Pfam" id="PF13813">
    <property type="entry name" value="MBOAT_2"/>
    <property type="match status" value="1"/>
</dbReference>
<comment type="pathway">
    <text evidence="2">Secondary metabolite biosynthesis.</text>
</comment>